<evidence type="ECO:0000313" key="2">
    <source>
        <dbReference type="EMBL" id="GEN77370.1"/>
    </source>
</evidence>
<keyword evidence="3" id="KW-1185">Reference proteome</keyword>
<dbReference type="InterPro" id="IPR000182">
    <property type="entry name" value="GNAT_dom"/>
</dbReference>
<organism evidence="2 3">
    <name type="scientific">Chryseobacterium hagamense</name>
    <dbReference type="NCBI Taxonomy" id="395935"/>
    <lineage>
        <taxon>Bacteria</taxon>
        <taxon>Pseudomonadati</taxon>
        <taxon>Bacteroidota</taxon>
        <taxon>Flavobacteriia</taxon>
        <taxon>Flavobacteriales</taxon>
        <taxon>Weeksellaceae</taxon>
        <taxon>Chryseobacterium group</taxon>
        <taxon>Chryseobacterium</taxon>
    </lineage>
</organism>
<proteinExistence type="predicted"/>
<protein>
    <submittedName>
        <fullName evidence="2">N-acetyltransferase</fullName>
    </submittedName>
</protein>
<evidence type="ECO:0000259" key="1">
    <source>
        <dbReference type="PROSITE" id="PS51186"/>
    </source>
</evidence>
<reference evidence="2 3" key="1">
    <citation type="submission" date="2019-07" db="EMBL/GenBank/DDBJ databases">
        <title>Whole genome shotgun sequence of Chryseobacterium hagamense NBRC 105253.</title>
        <authorList>
            <person name="Hosoyama A."/>
            <person name="Uohara A."/>
            <person name="Ohji S."/>
            <person name="Ichikawa N."/>
        </authorList>
    </citation>
    <scope>NUCLEOTIDE SEQUENCE [LARGE SCALE GENOMIC DNA]</scope>
    <source>
        <strain evidence="2 3">NBRC 105253</strain>
    </source>
</reference>
<sequence length="186" mass="21862">MKKNTNHHDENLFPVLTTERLLLRRFQQDDIESVYRGLSHPEVIRYYGVSYGSPEATQEQMDWFEMIEKEEKGLWWAVCNRQDQAFLGAVGFNNWTKEYRKIEMGYWLLPEYWGSGIIGEAGQAACKYAFQKMEIHRIEAVVETENGNSKKVMARLGFELEGVMRDCEIKDGKFISLEMYARLNRI</sequence>
<accession>A0A511YQ99</accession>
<name>A0A511YQ99_9FLAO</name>
<dbReference type="SUPFAM" id="SSF55729">
    <property type="entry name" value="Acyl-CoA N-acyltransferases (Nat)"/>
    <property type="match status" value="1"/>
</dbReference>
<dbReference type="Proteomes" id="UP000321863">
    <property type="component" value="Unassembled WGS sequence"/>
</dbReference>
<dbReference type="Gene3D" id="3.40.630.30">
    <property type="match status" value="1"/>
</dbReference>
<dbReference type="Pfam" id="PF13302">
    <property type="entry name" value="Acetyltransf_3"/>
    <property type="match status" value="1"/>
</dbReference>
<dbReference type="GO" id="GO:0016747">
    <property type="term" value="F:acyltransferase activity, transferring groups other than amino-acyl groups"/>
    <property type="evidence" value="ECO:0007669"/>
    <property type="project" value="InterPro"/>
</dbReference>
<evidence type="ECO:0000313" key="3">
    <source>
        <dbReference type="Proteomes" id="UP000321863"/>
    </source>
</evidence>
<dbReference type="AlphaFoldDB" id="A0A511YQ99"/>
<dbReference type="OrthoDB" id="9811523at2"/>
<gene>
    <name evidence="2" type="ORF">CHA01nite_31100</name>
</gene>
<dbReference type="EMBL" id="BJYJ01000022">
    <property type="protein sequence ID" value="GEN77370.1"/>
    <property type="molecule type" value="Genomic_DNA"/>
</dbReference>
<dbReference type="PROSITE" id="PS51186">
    <property type="entry name" value="GNAT"/>
    <property type="match status" value="1"/>
</dbReference>
<dbReference type="InterPro" id="IPR016181">
    <property type="entry name" value="Acyl_CoA_acyltransferase"/>
</dbReference>
<dbReference type="RefSeq" id="WP_146943092.1">
    <property type="nucleotide sequence ID" value="NZ_BJYJ01000022.1"/>
</dbReference>
<comment type="caution">
    <text evidence="2">The sequence shown here is derived from an EMBL/GenBank/DDBJ whole genome shotgun (WGS) entry which is preliminary data.</text>
</comment>
<keyword evidence="2" id="KW-0808">Transferase</keyword>
<dbReference type="PANTHER" id="PTHR43792">
    <property type="entry name" value="GNAT FAMILY, PUTATIVE (AFU_ORTHOLOGUE AFUA_3G00765)-RELATED-RELATED"/>
    <property type="match status" value="1"/>
</dbReference>
<feature type="domain" description="N-acetyltransferase" evidence="1">
    <location>
        <begin position="21"/>
        <end position="184"/>
    </location>
</feature>
<dbReference type="InterPro" id="IPR051531">
    <property type="entry name" value="N-acetyltransferase"/>
</dbReference>